<dbReference type="AlphaFoldDB" id="A0A5B7EGH6"/>
<name>A0A5B7EGH6_PORTR</name>
<sequence>MEWDLRISININITINDALTSPLILALALLTLAHHTQLLQITQPLGIAVTVTYLGFYVKFPKLTTTNTAFSTEGLWFWHLGTFIKGGSSSLPQIVAISVTHAPEHPWDRIA</sequence>
<dbReference type="EMBL" id="VSRR010002789">
    <property type="protein sequence ID" value="MPC33242.1"/>
    <property type="molecule type" value="Genomic_DNA"/>
</dbReference>
<dbReference type="Proteomes" id="UP000324222">
    <property type="component" value="Unassembled WGS sequence"/>
</dbReference>
<reference evidence="1 2" key="1">
    <citation type="submission" date="2019-05" db="EMBL/GenBank/DDBJ databases">
        <title>Another draft genome of Portunus trituberculatus and its Hox gene families provides insights of decapod evolution.</title>
        <authorList>
            <person name="Jeong J.-H."/>
            <person name="Song I."/>
            <person name="Kim S."/>
            <person name="Choi T."/>
            <person name="Kim D."/>
            <person name="Ryu S."/>
            <person name="Kim W."/>
        </authorList>
    </citation>
    <scope>NUCLEOTIDE SEQUENCE [LARGE SCALE GENOMIC DNA]</scope>
    <source>
        <tissue evidence="1">Muscle</tissue>
    </source>
</reference>
<accession>A0A5B7EGH6</accession>
<organism evidence="1 2">
    <name type="scientific">Portunus trituberculatus</name>
    <name type="common">Swimming crab</name>
    <name type="synonym">Neptunus trituberculatus</name>
    <dbReference type="NCBI Taxonomy" id="210409"/>
    <lineage>
        <taxon>Eukaryota</taxon>
        <taxon>Metazoa</taxon>
        <taxon>Ecdysozoa</taxon>
        <taxon>Arthropoda</taxon>
        <taxon>Crustacea</taxon>
        <taxon>Multicrustacea</taxon>
        <taxon>Malacostraca</taxon>
        <taxon>Eumalacostraca</taxon>
        <taxon>Eucarida</taxon>
        <taxon>Decapoda</taxon>
        <taxon>Pleocyemata</taxon>
        <taxon>Brachyura</taxon>
        <taxon>Eubrachyura</taxon>
        <taxon>Portunoidea</taxon>
        <taxon>Portunidae</taxon>
        <taxon>Portuninae</taxon>
        <taxon>Portunus</taxon>
    </lineage>
</organism>
<gene>
    <name evidence="1" type="ORF">E2C01_026585</name>
</gene>
<comment type="caution">
    <text evidence="1">The sequence shown here is derived from an EMBL/GenBank/DDBJ whole genome shotgun (WGS) entry which is preliminary data.</text>
</comment>
<evidence type="ECO:0000313" key="2">
    <source>
        <dbReference type="Proteomes" id="UP000324222"/>
    </source>
</evidence>
<protein>
    <submittedName>
        <fullName evidence="1">Uncharacterized protein</fullName>
    </submittedName>
</protein>
<evidence type="ECO:0000313" key="1">
    <source>
        <dbReference type="EMBL" id="MPC33242.1"/>
    </source>
</evidence>
<keyword evidence="2" id="KW-1185">Reference proteome</keyword>
<proteinExistence type="predicted"/>